<evidence type="ECO:0000313" key="2">
    <source>
        <dbReference type="EMBL" id="KMT65166.1"/>
    </source>
</evidence>
<proteinExistence type="predicted"/>
<organism evidence="2 3">
    <name type="scientific">Catenovulum maritimum</name>
    <dbReference type="NCBI Taxonomy" id="1513271"/>
    <lineage>
        <taxon>Bacteria</taxon>
        <taxon>Pseudomonadati</taxon>
        <taxon>Pseudomonadota</taxon>
        <taxon>Gammaproteobacteria</taxon>
        <taxon>Alteromonadales</taxon>
        <taxon>Alteromonadaceae</taxon>
        <taxon>Catenovulum</taxon>
    </lineage>
</organism>
<reference evidence="2 3" key="1">
    <citation type="submission" date="2015-04" db="EMBL/GenBank/DDBJ databases">
        <title>Draft Genome Sequence of the Novel Agar-Digesting Marine Bacterium Q1.</title>
        <authorList>
            <person name="Li Y."/>
            <person name="Li D."/>
            <person name="Chen G."/>
            <person name="Du Z."/>
        </authorList>
    </citation>
    <scope>NUCLEOTIDE SEQUENCE [LARGE SCALE GENOMIC DNA]</scope>
    <source>
        <strain evidence="2 3">Q1</strain>
    </source>
</reference>
<protein>
    <submittedName>
        <fullName evidence="2">Uncharacterized protein</fullName>
    </submittedName>
</protein>
<comment type="caution">
    <text evidence="2">The sequence shown here is derived from an EMBL/GenBank/DDBJ whole genome shotgun (WGS) entry which is preliminary data.</text>
</comment>
<dbReference type="OrthoDB" id="6385288at2"/>
<feature type="transmembrane region" description="Helical" evidence="1">
    <location>
        <begin position="36"/>
        <end position="53"/>
    </location>
</feature>
<gene>
    <name evidence="2" type="ORF">XM47_10540</name>
</gene>
<evidence type="ECO:0000256" key="1">
    <source>
        <dbReference type="SAM" id="Phobius"/>
    </source>
</evidence>
<dbReference type="EMBL" id="LAZL01000015">
    <property type="protein sequence ID" value="KMT65166.1"/>
    <property type="molecule type" value="Genomic_DNA"/>
</dbReference>
<keyword evidence="1" id="KW-1133">Transmembrane helix</keyword>
<keyword evidence="1" id="KW-0472">Membrane</keyword>
<keyword evidence="3" id="KW-1185">Reference proteome</keyword>
<dbReference type="AlphaFoldDB" id="A0A0J8JKW4"/>
<feature type="transmembrane region" description="Helical" evidence="1">
    <location>
        <begin position="12"/>
        <end position="30"/>
    </location>
</feature>
<name>A0A0J8JKW4_9ALTE</name>
<keyword evidence="1" id="KW-0812">Transmembrane</keyword>
<dbReference type="Proteomes" id="UP000037600">
    <property type="component" value="Unassembled WGS sequence"/>
</dbReference>
<accession>A0A0J8JKW4</accession>
<sequence length="143" mass="16722">MKLKTLSKKQIRNLQIYGLILCGYVLWCFVTDRSLEFVFIIIAIVQLLVSFYFEEDQRLNSQLPIVQNPTDYLRFSNDEIVFNNHRFMQNNIRKVAIEPVGDVVYFSLPFNPIAPGVIAGFRFPVQLKDNFESYILSHLPRVC</sequence>
<dbReference type="RefSeq" id="WP_048692321.1">
    <property type="nucleotide sequence ID" value="NZ_KQ130490.1"/>
</dbReference>
<evidence type="ECO:0000313" key="3">
    <source>
        <dbReference type="Proteomes" id="UP000037600"/>
    </source>
</evidence>